<organism evidence="10 11">
    <name type="scientific">Amanita muscaria (strain Koide BX008)</name>
    <dbReference type="NCBI Taxonomy" id="946122"/>
    <lineage>
        <taxon>Eukaryota</taxon>
        <taxon>Fungi</taxon>
        <taxon>Dikarya</taxon>
        <taxon>Basidiomycota</taxon>
        <taxon>Agaricomycotina</taxon>
        <taxon>Agaricomycetes</taxon>
        <taxon>Agaricomycetidae</taxon>
        <taxon>Agaricales</taxon>
        <taxon>Pluteineae</taxon>
        <taxon>Amanitaceae</taxon>
        <taxon>Amanita</taxon>
    </lineage>
</organism>
<keyword evidence="5" id="KW-0479">Metal-binding</keyword>
<keyword evidence="5" id="KW-0863">Zinc-finger</keyword>
<dbReference type="AlphaFoldDB" id="A0A0C2X9A2"/>
<feature type="compositionally biased region" description="Basic and acidic residues" evidence="6">
    <location>
        <begin position="461"/>
        <end position="471"/>
    </location>
</feature>
<feature type="domain" description="C2H2-type" evidence="8">
    <location>
        <begin position="616"/>
        <end position="646"/>
    </location>
</feature>
<dbReference type="PROSITE" id="PS50090">
    <property type="entry name" value="MYB_LIKE"/>
    <property type="match status" value="3"/>
</dbReference>
<evidence type="ECO:0000259" key="8">
    <source>
        <dbReference type="PROSITE" id="PS50157"/>
    </source>
</evidence>
<dbReference type="GO" id="GO:0001006">
    <property type="term" value="F:RNA polymerase III type 3 promoter sequence-specific DNA binding"/>
    <property type="evidence" value="ECO:0007669"/>
    <property type="project" value="TreeGrafter"/>
</dbReference>
<dbReference type="GO" id="GO:0000978">
    <property type="term" value="F:RNA polymerase II cis-regulatory region sequence-specific DNA binding"/>
    <property type="evidence" value="ECO:0007669"/>
    <property type="project" value="TreeGrafter"/>
</dbReference>
<feature type="compositionally biased region" description="Polar residues" evidence="6">
    <location>
        <begin position="365"/>
        <end position="383"/>
    </location>
</feature>
<feature type="domain" description="HTH myb-type" evidence="9">
    <location>
        <begin position="1"/>
        <end position="53"/>
    </location>
</feature>
<dbReference type="STRING" id="946122.A0A0C2X9A2"/>
<feature type="domain" description="HTH myb-type" evidence="9">
    <location>
        <begin position="113"/>
        <end position="162"/>
    </location>
</feature>
<dbReference type="InParanoid" id="A0A0C2X9A2"/>
<name>A0A0C2X9A2_AMAMK</name>
<evidence type="ECO:0000256" key="1">
    <source>
        <dbReference type="ARBA" id="ARBA00023015"/>
    </source>
</evidence>
<evidence type="ECO:0000256" key="4">
    <source>
        <dbReference type="ARBA" id="ARBA00023242"/>
    </source>
</evidence>
<dbReference type="HOGENOM" id="CLU_021970_0_0_1"/>
<sequence>MSSKPERSVGRSWTDEEDNLLIEAVRIHGERDNWKVIALSVPGRTNKACRKRWLHSLSPTIRKTAWTPDEDRVLVELHEHLGPRWSAIAREIPGRTDDACSKRYREALDPSLKKDEWTREEDAKLMEVYDRVGGKWGQVSQELQRSGLACRNRWRLLERKKSHRAAQRNPVPQPTQSQISVYDPFYDPSPVLPQRDIPGLLLQTENMEGFLSPSPVNWLTFYTPEQYPVPLEDPCELSNDICLPVPQTDVQNAPFQFSSSSLSAALSDPHQFSISPIMSPHLVEERCDHGLPSSSVSPANESRDLTSGNEDQPMILCDVSAFRDSLELGRIFSQVGFNSPAIHNDQSLDVNHPGPAVSPLFSPHDMTQPSALPSQDSPWTPSSPFELFGLSPIEQPHQLQQYHSMSCEESVYDEFSSTHSTPVNLLSSLSPASSPGAISPIDLPTSDPQTAGSLLFSPTQKNREPNYDTHGRPRKSVIRRALKPRGAARLSASLALTSDPSIKPYACGRVGCWPDDAPFSSACFSTSRELFDHGKNEHEFDPPGETPFRCALASCNKSWKTLNGLQYHLQISTAHFRHALSTKFSSQQLRADDSQGSVARDISSGTEVSDEAQRIYVCRHPNCFKAYKQPSGLRYHLKHGHPANMPAQLPDVPPALARQLPVKAKKMRRRPCLE</sequence>
<evidence type="ECO:0000256" key="6">
    <source>
        <dbReference type="SAM" id="MobiDB-lite"/>
    </source>
</evidence>
<dbReference type="Pfam" id="PF13921">
    <property type="entry name" value="Myb_DNA-bind_6"/>
    <property type="match status" value="1"/>
</dbReference>
<feature type="region of interest" description="Disordered" evidence="6">
    <location>
        <begin position="287"/>
        <end position="311"/>
    </location>
</feature>
<keyword evidence="4" id="KW-0539">Nucleus</keyword>
<dbReference type="InterPro" id="IPR009057">
    <property type="entry name" value="Homeodomain-like_sf"/>
</dbReference>
<protein>
    <submittedName>
        <fullName evidence="10">Uncharacterized protein</fullName>
    </submittedName>
</protein>
<feature type="region of interest" description="Disordered" evidence="6">
    <location>
        <begin position="426"/>
        <end position="473"/>
    </location>
</feature>
<keyword evidence="11" id="KW-1185">Reference proteome</keyword>
<dbReference type="Gene3D" id="1.10.10.60">
    <property type="entry name" value="Homeodomain-like"/>
    <property type="match status" value="3"/>
</dbReference>
<dbReference type="SUPFAM" id="SSF46689">
    <property type="entry name" value="Homeodomain-like"/>
    <property type="match status" value="2"/>
</dbReference>
<dbReference type="EMBL" id="KN818223">
    <property type="protein sequence ID" value="KIL70952.1"/>
    <property type="molecule type" value="Genomic_DNA"/>
</dbReference>
<dbReference type="PANTHER" id="PTHR46621:SF1">
    <property type="entry name" value="SNRNA-ACTIVATING PROTEIN COMPLEX SUBUNIT 4"/>
    <property type="match status" value="1"/>
</dbReference>
<feature type="domain" description="Myb-like" evidence="7">
    <location>
        <begin position="12"/>
        <end position="57"/>
    </location>
</feature>
<dbReference type="InterPro" id="IPR017930">
    <property type="entry name" value="Myb_dom"/>
</dbReference>
<feature type="compositionally biased region" description="Polar residues" evidence="6">
    <location>
        <begin position="446"/>
        <end position="460"/>
    </location>
</feature>
<reference evidence="10 11" key="1">
    <citation type="submission" date="2014-04" db="EMBL/GenBank/DDBJ databases">
        <title>Evolutionary Origins and Diversification of the Mycorrhizal Mutualists.</title>
        <authorList>
            <consortium name="DOE Joint Genome Institute"/>
            <consortium name="Mycorrhizal Genomics Consortium"/>
            <person name="Kohler A."/>
            <person name="Kuo A."/>
            <person name="Nagy L.G."/>
            <person name="Floudas D."/>
            <person name="Copeland A."/>
            <person name="Barry K.W."/>
            <person name="Cichocki N."/>
            <person name="Veneault-Fourrey C."/>
            <person name="LaButti K."/>
            <person name="Lindquist E.A."/>
            <person name="Lipzen A."/>
            <person name="Lundell T."/>
            <person name="Morin E."/>
            <person name="Murat C."/>
            <person name="Riley R."/>
            <person name="Ohm R."/>
            <person name="Sun H."/>
            <person name="Tunlid A."/>
            <person name="Henrissat B."/>
            <person name="Grigoriev I.V."/>
            <person name="Hibbett D.S."/>
            <person name="Martin F."/>
        </authorList>
    </citation>
    <scope>NUCLEOTIDE SEQUENCE [LARGE SCALE GENOMIC DNA]</scope>
    <source>
        <strain evidence="10 11">Koide BX008</strain>
    </source>
</reference>
<dbReference type="PROSITE" id="PS50157">
    <property type="entry name" value="ZINC_FINGER_C2H2_2"/>
    <property type="match status" value="1"/>
</dbReference>
<dbReference type="SMART" id="SM00717">
    <property type="entry name" value="SANT"/>
    <property type="match status" value="3"/>
</dbReference>
<keyword evidence="2" id="KW-0238">DNA-binding</keyword>
<evidence type="ECO:0000259" key="7">
    <source>
        <dbReference type="PROSITE" id="PS50090"/>
    </source>
</evidence>
<dbReference type="CDD" id="cd00167">
    <property type="entry name" value="SANT"/>
    <property type="match status" value="2"/>
</dbReference>
<feature type="non-terminal residue" evidence="10">
    <location>
        <position position="674"/>
    </location>
</feature>
<gene>
    <name evidence="10" type="ORF">M378DRAFT_33641</name>
</gene>
<dbReference type="InterPro" id="IPR013087">
    <property type="entry name" value="Znf_C2H2_type"/>
</dbReference>
<dbReference type="GO" id="GO:0019185">
    <property type="term" value="C:snRNA-activating protein complex"/>
    <property type="evidence" value="ECO:0007669"/>
    <property type="project" value="TreeGrafter"/>
</dbReference>
<dbReference type="OrthoDB" id="2143914at2759"/>
<feature type="compositionally biased region" description="Low complexity" evidence="6">
    <location>
        <begin position="426"/>
        <end position="441"/>
    </location>
</feature>
<feature type="region of interest" description="Disordered" evidence="6">
    <location>
        <begin position="161"/>
        <end position="180"/>
    </location>
</feature>
<dbReference type="Gene3D" id="3.30.160.60">
    <property type="entry name" value="Classic Zinc Finger"/>
    <property type="match status" value="1"/>
</dbReference>
<evidence type="ECO:0000256" key="2">
    <source>
        <dbReference type="ARBA" id="ARBA00023125"/>
    </source>
</evidence>
<proteinExistence type="predicted"/>
<dbReference type="SMART" id="SM00355">
    <property type="entry name" value="ZnF_C2H2"/>
    <property type="match status" value="3"/>
</dbReference>
<feature type="domain" description="Myb-like" evidence="7">
    <location>
        <begin position="109"/>
        <end position="158"/>
    </location>
</feature>
<evidence type="ECO:0000313" key="10">
    <source>
        <dbReference type="EMBL" id="KIL70952.1"/>
    </source>
</evidence>
<keyword evidence="5" id="KW-0862">Zinc</keyword>
<evidence type="ECO:0000259" key="9">
    <source>
        <dbReference type="PROSITE" id="PS51294"/>
    </source>
</evidence>
<feature type="compositionally biased region" description="Polar residues" evidence="6">
    <location>
        <begin position="292"/>
        <end position="310"/>
    </location>
</feature>
<dbReference type="GO" id="GO:0042796">
    <property type="term" value="P:snRNA transcription by RNA polymerase III"/>
    <property type="evidence" value="ECO:0007669"/>
    <property type="project" value="TreeGrafter"/>
</dbReference>
<evidence type="ECO:0000313" key="11">
    <source>
        <dbReference type="Proteomes" id="UP000054549"/>
    </source>
</evidence>
<dbReference type="PANTHER" id="PTHR46621">
    <property type="entry name" value="SNRNA-ACTIVATING PROTEIN COMPLEX SUBUNIT 4"/>
    <property type="match status" value="1"/>
</dbReference>
<dbReference type="PROSITE" id="PS00028">
    <property type="entry name" value="ZINC_FINGER_C2H2_1"/>
    <property type="match status" value="1"/>
</dbReference>
<dbReference type="GO" id="GO:0008270">
    <property type="term" value="F:zinc ion binding"/>
    <property type="evidence" value="ECO:0007669"/>
    <property type="project" value="UniProtKB-KW"/>
</dbReference>
<feature type="domain" description="Myb-like" evidence="7">
    <location>
        <begin position="58"/>
        <end position="108"/>
    </location>
</feature>
<accession>A0A0C2X9A2</accession>
<dbReference type="Pfam" id="PF00249">
    <property type="entry name" value="Myb_DNA-binding"/>
    <property type="match status" value="1"/>
</dbReference>
<feature type="region of interest" description="Disordered" evidence="6">
    <location>
        <begin position="346"/>
        <end position="385"/>
    </location>
</feature>
<evidence type="ECO:0000256" key="3">
    <source>
        <dbReference type="ARBA" id="ARBA00023163"/>
    </source>
</evidence>
<keyword evidence="1" id="KW-0805">Transcription regulation</keyword>
<dbReference type="InterPro" id="IPR001005">
    <property type="entry name" value="SANT/Myb"/>
</dbReference>
<dbReference type="PROSITE" id="PS51294">
    <property type="entry name" value="HTH_MYB"/>
    <property type="match status" value="3"/>
</dbReference>
<dbReference type="InterPro" id="IPR051575">
    <property type="entry name" value="Myb-like_DNA-bd"/>
</dbReference>
<dbReference type="Proteomes" id="UP000054549">
    <property type="component" value="Unassembled WGS sequence"/>
</dbReference>
<evidence type="ECO:0000256" key="5">
    <source>
        <dbReference type="PROSITE-ProRule" id="PRU00042"/>
    </source>
</evidence>
<keyword evidence="3" id="KW-0804">Transcription</keyword>
<dbReference type="GO" id="GO:0042795">
    <property type="term" value="P:snRNA transcription by RNA polymerase II"/>
    <property type="evidence" value="ECO:0007669"/>
    <property type="project" value="TreeGrafter"/>
</dbReference>
<feature type="domain" description="HTH myb-type" evidence="9">
    <location>
        <begin position="58"/>
        <end position="112"/>
    </location>
</feature>